<dbReference type="HOGENOM" id="CLU_106474_0_0_1"/>
<dbReference type="PANTHER" id="PTHR46336">
    <property type="entry name" value="OS02G0260700 PROTEIN"/>
    <property type="match status" value="1"/>
</dbReference>
<dbReference type="Gramene" id="LPERR06G13690.1">
    <property type="protein sequence ID" value="LPERR06G13690.1"/>
    <property type="gene ID" value="LPERR06G13690"/>
</dbReference>
<dbReference type="AlphaFoldDB" id="A0A0D9WQQ9"/>
<dbReference type="Proteomes" id="UP000032180">
    <property type="component" value="Chromosome 6"/>
</dbReference>
<accession>A0A0D9WQQ9</accession>
<organism evidence="1 2">
    <name type="scientific">Leersia perrieri</name>
    <dbReference type="NCBI Taxonomy" id="77586"/>
    <lineage>
        <taxon>Eukaryota</taxon>
        <taxon>Viridiplantae</taxon>
        <taxon>Streptophyta</taxon>
        <taxon>Embryophyta</taxon>
        <taxon>Tracheophyta</taxon>
        <taxon>Spermatophyta</taxon>
        <taxon>Magnoliopsida</taxon>
        <taxon>Liliopsida</taxon>
        <taxon>Poales</taxon>
        <taxon>Poaceae</taxon>
        <taxon>BOP clade</taxon>
        <taxon>Oryzoideae</taxon>
        <taxon>Oryzeae</taxon>
        <taxon>Oryzinae</taxon>
        <taxon>Leersia</taxon>
    </lineage>
</organism>
<sequence>MATSHPLQVTSPSSPSSPRRHVVAAYMDLTRDDCLRLFPSGRLISQTFRLAGRQFFLSAHCNMDQMDTFHCFGLFLAMAKEDEEGGSSSASVPLTVDYDFAARTRRPSGEDGDDEFVSVYMGYYEFRGGKAVGYRNLFGTPWDSFMADGSVFFVDGVLHLRAELHVKEAPFFF</sequence>
<dbReference type="eggNOG" id="ENOG502QT6M">
    <property type="taxonomic scope" value="Eukaryota"/>
</dbReference>
<keyword evidence="2" id="KW-1185">Reference proteome</keyword>
<proteinExistence type="predicted"/>
<dbReference type="STRING" id="77586.A0A0D9WQQ9"/>
<reference evidence="2" key="2">
    <citation type="submission" date="2013-12" db="EMBL/GenBank/DDBJ databases">
        <authorList>
            <person name="Yu Y."/>
            <person name="Lee S."/>
            <person name="de Baynast K."/>
            <person name="Wissotski M."/>
            <person name="Liu L."/>
            <person name="Talag J."/>
            <person name="Goicoechea J."/>
            <person name="Angelova A."/>
            <person name="Jetty R."/>
            <person name="Kudrna D."/>
            <person name="Golser W."/>
            <person name="Rivera L."/>
            <person name="Zhang J."/>
            <person name="Wing R."/>
        </authorList>
    </citation>
    <scope>NUCLEOTIDE SEQUENCE</scope>
</reference>
<evidence type="ECO:0000313" key="1">
    <source>
        <dbReference type="EnsemblPlants" id="LPERR06G13690.1"/>
    </source>
</evidence>
<evidence type="ECO:0000313" key="2">
    <source>
        <dbReference type="Proteomes" id="UP000032180"/>
    </source>
</evidence>
<dbReference type="GO" id="GO:0010114">
    <property type="term" value="P:response to red light"/>
    <property type="evidence" value="ECO:0007669"/>
    <property type="project" value="TreeGrafter"/>
</dbReference>
<reference evidence="1" key="3">
    <citation type="submission" date="2015-04" db="UniProtKB">
        <authorList>
            <consortium name="EnsemblPlants"/>
        </authorList>
    </citation>
    <scope>IDENTIFICATION</scope>
</reference>
<dbReference type="InterPro" id="IPR045890">
    <property type="entry name" value="POB1-like"/>
</dbReference>
<evidence type="ECO:0008006" key="3">
    <source>
        <dbReference type="Google" id="ProtNLM"/>
    </source>
</evidence>
<dbReference type="GO" id="GO:0005634">
    <property type="term" value="C:nucleus"/>
    <property type="evidence" value="ECO:0007669"/>
    <property type="project" value="TreeGrafter"/>
</dbReference>
<dbReference type="PANTHER" id="PTHR46336:SF3">
    <property type="entry name" value="BTB_POZ DOMAIN-CONTAINING PROTEIN POB1"/>
    <property type="match status" value="1"/>
</dbReference>
<name>A0A0D9WQQ9_9ORYZ</name>
<protein>
    <recommendedName>
        <fullName evidence="3">MATH domain-containing protein</fullName>
    </recommendedName>
</protein>
<dbReference type="EnsemblPlants" id="LPERR06G13690.1">
    <property type="protein sequence ID" value="LPERR06G13690.1"/>
    <property type="gene ID" value="LPERR06G13690"/>
</dbReference>
<reference evidence="1 2" key="1">
    <citation type="submission" date="2012-08" db="EMBL/GenBank/DDBJ databases">
        <title>Oryza genome evolution.</title>
        <authorList>
            <person name="Wing R.A."/>
        </authorList>
    </citation>
    <scope>NUCLEOTIDE SEQUENCE</scope>
</reference>